<reference evidence="1" key="1">
    <citation type="journal article" date="2021" name="Proc. Natl. Acad. Sci. U.S.A.">
        <title>A Catalog of Tens of Thousands of Viruses from Human Metagenomes Reveals Hidden Associations with Chronic Diseases.</title>
        <authorList>
            <person name="Tisza M.J."/>
            <person name="Buck C.B."/>
        </authorList>
    </citation>
    <scope>NUCLEOTIDE SEQUENCE</scope>
    <source>
        <strain evidence="1">Cttxo15</strain>
    </source>
</reference>
<proteinExistence type="predicted"/>
<evidence type="ECO:0000313" key="1">
    <source>
        <dbReference type="EMBL" id="DAD88481.1"/>
    </source>
</evidence>
<accession>A0A8S5N1J3</accession>
<protein>
    <submittedName>
        <fullName evidence="1">Uncharacterized protein</fullName>
    </submittedName>
</protein>
<sequence length="53" mass="6362">MINRSKFSLSNILYLIFFLPYRNNRPSAVWMIRRKVVASFVNIYYFPVVLSTD</sequence>
<organism evidence="1">
    <name type="scientific">Podoviridae sp. cttxo15</name>
    <dbReference type="NCBI Taxonomy" id="2826584"/>
    <lineage>
        <taxon>Viruses</taxon>
        <taxon>Duplodnaviria</taxon>
        <taxon>Heunggongvirae</taxon>
        <taxon>Uroviricota</taxon>
        <taxon>Caudoviricetes</taxon>
    </lineage>
</organism>
<name>A0A8S5N1J3_9CAUD</name>
<dbReference type="EMBL" id="BK015041">
    <property type="protein sequence ID" value="DAD88481.1"/>
    <property type="molecule type" value="Genomic_DNA"/>
</dbReference>